<dbReference type="Proteomes" id="UP000893823">
    <property type="component" value="Unassembled WGS sequence"/>
</dbReference>
<evidence type="ECO:0000313" key="5">
    <source>
        <dbReference type="EMBL" id="MCP2367434.1"/>
    </source>
</evidence>
<feature type="region of interest" description="Disordered" evidence="1">
    <location>
        <begin position="36"/>
        <end position="64"/>
    </location>
</feature>
<proteinExistence type="predicted"/>
<dbReference type="STRING" id="589382.SAMN04489721_3512"/>
<organism evidence="6 7">
    <name type="scientific">Agromyces flavus</name>
    <dbReference type="NCBI Taxonomy" id="589382"/>
    <lineage>
        <taxon>Bacteria</taxon>
        <taxon>Bacillati</taxon>
        <taxon>Actinomycetota</taxon>
        <taxon>Actinomycetes</taxon>
        <taxon>Micrococcales</taxon>
        <taxon>Microbacteriaceae</taxon>
        <taxon>Agromyces</taxon>
    </lineage>
</organism>
<evidence type="ECO:0000256" key="2">
    <source>
        <dbReference type="SAM" id="SignalP"/>
    </source>
</evidence>
<evidence type="ECO:0000313" key="7">
    <source>
        <dbReference type="Proteomes" id="UP000199482"/>
    </source>
</evidence>
<dbReference type="InterPro" id="IPR048665">
    <property type="entry name" value="InhA-like_VEG"/>
</dbReference>
<dbReference type="Proteomes" id="UP000199482">
    <property type="component" value="Chromosome I"/>
</dbReference>
<gene>
    <name evidence="5" type="ORF">BCL57_001588</name>
    <name evidence="6" type="ORF">SAMN04489721_3512</name>
</gene>
<accession>A0A1H2A4W7</accession>
<protein>
    <submittedName>
        <fullName evidence="6">Immune inhibitor A</fullName>
        <ecNumber evidence="5">3.4.24.-</ecNumber>
    </submittedName>
</protein>
<dbReference type="Pfam" id="PF20774">
    <property type="entry name" value="InhA-like_VEG"/>
    <property type="match status" value="1"/>
</dbReference>
<dbReference type="Pfam" id="PF20773">
    <property type="entry name" value="InhA-like_MAM"/>
    <property type="match status" value="1"/>
</dbReference>
<evidence type="ECO:0000313" key="6">
    <source>
        <dbReference type="EMBL" id="SDT41005.1"/>
    </source>
</evidence>
<name>A0A1H2A4W7_9MICO</name>
<dbReference type="EC" id="3.4.24.-" evidence="5"/>
<dbReference type="EMBL" id="LT629755">
    <property type="protein sequence ID" value="SDT41005.1"/>
    <property type="molecule type" value="Genomic_DNA"/>
</dbReference>
<reference evidence="5" key="3">
    <citation type="submission" date="2022-06" db="EMBL/GenBank/DDBJ databases">
        <title>Genomic Encyclopedia of Type Strains, Phase III (KMG-III): the genomes of soil and plant-associated and newly described type strains.</title>
        <authorList>
            <person name="Whitman W."/>
        </authorList>
    </citation>
    <scope>NUCLEOTIDE SEQUENCE</scope>
    <source>
        <strain evidence="5">CPCC 202695</strain>
    </source>
</reference>
<evidence type="ECO:0000313" key="8">
    <source>
        <dbReference type="Proteomes" id="UP000893823"/>
    </source>
</evidence>
<keyword evidence="2" id="KW-0732">Signal</keyword>
<keyword evidence="8" id="KW-1185">Reference proteome</keyword>
<dbReference type="GO" id="GO:0006508">
    <property type="term" value="P:proteolysis"/>
    <property type="evidence" value="ECO:0007669"/>
    <property type="project" value="InterPro"/>
</dbReference>
<evidence type="ECO:0000256" key="1">
    <source>
        <dbReference type="SAM" id="MobiDB-lite"/>
    </source>
</evidence>
<feature type="domain" description="Peptidase M6-like" evidence="3">
    <location>
        <begin position="96"/>
        <end position="392"/>
    </location>
</feature>
<dbReference type="GO" id="GO:0008233">
    <property type="term" value="F:peptidase activity"/>
    <property type="evidence" value="ECO:0007669"/>
    <property type="project" value="InterPro"/>
</dbReference>
<evidence type="ECO:0000259" key="3">
    <source>
        <dbReference type="Pfam" id="PF05547"/>
    </source>
</evidence>
<feature type="domain" description="Immune inhibitor A-like metallopeptidase VEG" evidence="4">
    <location>
        <begin position="584"/>
        <end position="762"/>
    </location>
</feature>
<sequence>MNRRTRGMLAMAAASATMIAGAAFGQAAIAAPVNDPNTGSASAAAARPDNRPGPLTERQNERRKAAQELILSGQASPSEDGVVQLAEDKYYEAAVSGTGRLFTILSEFGDQGSGKLGTVPGPLHNEIPEPDRAVNNSTHWIPEFETPYYEDLFFGDGDSFADFYTKQSSGNYTVDGEVSDWVQVPGNASTYGDNSVEDYGGAWQFIEDSGNAWYDAQKTAGKTDAEIKAELATFDVWDRYDFDEDGDFDEPDGYLDHFQAVHAGEGEDAGGGAQGEDAIWSHRWYVNSTDYGTTGPTVDGTQVKFGGAQIGNTGYWIGDYTVEAENGGLGVFAHEYAHDLGLPDFYDTAGGENSTGFWTLMSSGSWLSSGTSEDIGTKPNYMGPWEKLQLGWLDYAVVSPGESGDFTLSPAARQVADQEQALVVDVPDQQIETTYTTPASGSNAWWTGSADDLNTTLTRTLDLTGIRSATVTAKAWYDIEAGYDYLYAEYRPVGTTDWKQIGTPIDGSTSGKWSTVRFSVPGGAPTEFRFRYQTDGGVHYAGAFLDDISIKNGGTTLFSDDVESGEKGWTAAGGFKISTGTETSEGDRYYLVENRTYVDYDATLESGPYQFDKAYTAPDHVEHFKFQDGMLVWAIDEAYSDNNTIEHEGHGLALPVDADPVKFTYSDGTAPSNRRQPFDATFGLQPIDETLLHKEVLSGSGKSQTVKTLEAVGSDGNELQTATFSDKVKDAYFSSTNPLGGVMVAGHGVTVTVNSQTTGGSMTVSVNNPQ</sequence>
<dbReference type="SUPFAM" id="SSF55486">
    <property type="entry name" value="Metalloproteases ('zincins'), catalytic domain"/>
    <property type="match status" value="1"/>
</dbReference>
<dbReference type="PANTHER" id="PTHR41775:SF1">
    <property type="entry name" value="PEPTIDASE M6-LIKE DOMAIN-CONTAINING PROTEIN"/>
    <property type="match status" value="1"/>
</dbReference>
<reference evidence="6" key="1">
    <citation type="submission" date="2016-10" db="EMBL/GenBank/DDBJ databases">
        <authorList>
            <person name="de Groot N.N."/>
        </authorList>
    </citation>
    <scope>NUCLEOTIDE SEQUENCE [LARGE SCALE GENOMIC DNA]</scope>
    <source>
        <strain evidence="6">CPCC 202695</strain>
    </source>
</reference>
<dbReference type="PANTHER" id="PTHR41775">
    <property type="entry name" value="SECRETED PROTEIN-RELATED"/>
    <property type="match status" value="1"/>
</dbReference>
<feature type="signal peptide" evidence="2">
    <location>
        <begin position="1"/>
        <end position="22"/>
    </location>
</feature>
<dbReference type="EMBL" id="SODL02000002">
    <property type="protein sequence ID" value="MCP2367434.1"/>
    <property type="molecule type" value="Genomic_DNA"/>
</dbReference>
<dbReference type="RefSeq" id="WP_229724487.1">
    <property type="nucleotide sequence ID" value="NZ_BMDN01000002.1"/>
</dbReference>
<reference evidence="7" key="2">
    <citation type="submission" date="2016-10" db="EMBL/GenBank/DDBJ databases">
        <authorList>
            <person name="Varghese N."/>
            <person name="Submissions S."/>
        </authorList>
    </citation>
    <scope>NUCLEOTIDE SEQUENCE [LARGE SCALE GENOMIC DNA]</scope>
    <source>
        <strain evidence="7">CPCC 202695</strain>
    </source>
</reference>
<dbReference type="InterPro" id="IPR008757">
    <property type="entry name" value="Peptidase_M6-like_domain"/>
</dbReference>
<dbReference type="Gene3D" id="2.60.120.260">
    <property type="entry name" value="Galactose-binding domain-like"/>
    <property type="match status" value="1"/>
</dbReference>
<feature type="chain" id="PRO_5039584159" evidence="2">
    <location>
        <begin position="23"/>
        <end position="770"/>
    </location>
</feature>
<dbReference type="Pfam" id="PF05547">
    <property type="entry name" value="Peptidase_M6"/>
    <property type="match status" value="1"/>
</dbReference>
<keyword evidence="5" id="KW-0378">Hydrolase</keyword>
<dbReference type="AlphaFoldDB" id="A0A1H2A4W7"/>
<evidence type="ECO:0000259" key="4">
    <source>
        <dbReference type="Pfam" id="PF20774"/>
    </source>
</evidence>
<dbReference type="NCBIfam" id="TIGR03296">
    <property type="entry name" value="M6dom_TIGR03296"/>
    <property type="match status" value="1"/>
</dbReference>